<dbReference type="EMBL" id="CADEPI010000279">
    <property type="protein sequence ID" value="CAB3382686.1"/>
    <property type="molecule type" value="Genomic_DNA"/>
</dbReference>
<name>A0A8S1DQY7_9INSE</name>
<dbReference type="InterPro" id="IPR011333">
    <property type="entry name" value="SKP1/BTB/POZ_sf"/>
</dbReference>
<dbReference type="AlphaFoldDB" id="A0A8S1DQY7"/>
<protein>
    <recommendedName>
        <fullName evidence="1">BTB domain-containing protein</fullName>
    </recommendedName>
</protein>
<reference evidence="2 3" key="1">
    <citation type="submission" date="2020-04" db="EMBL/GenBank/DDBJ databases">
        <authorList>
            <person name="Alioto T."/>
            <person name="Alioto T."/>
            <person name="Gomez Garrido J."/>
        </authorList>
    </citation>
    <scope>NUCLEOTIDE SEQUENCE [LARGE SCALE GENOMIC DNA]</scope>
</reference>
<dbReference type="Pfam" id="PF00651">
    <property type="entry name" value="BTB"/>
    <property type="match status" value="1"/>
</dbReference>
<feature type="domain" description="BTB" evidence="1">
    <location>
        <begin position="1"/>
        <end position="70"/>
    </location>
</feature>
<gene>
    <name evidence="2" type="ORF">CLODIP_2_CD11058</name>
</gene>
<dbReference type="PANTHER" id="PTHR45774">
    <property type="entry name" value="BTB/POZ DOMAIN-CONTAINING"/>
    <property type="match status" value="1"/>
</dbReference>
<sequence>MSVGEENPVDFKCHKLILARSSKVFAKLLFGHFKEALHDKDTPIRILGISPTAFSIAMKYVYGNVYNNKSVSLACEVYKFAHFYQIEGLVDAAFDKLKNPTPKDVIPVYELSKLLIKGDALKYLVIIRENTSEVLKSPQFIKASQETLVEICSLDRLKIKSEMELVEALINWAELNASKTDRDELSQREIIDAALKQVRFFTLKGDEFSELCCSTNILSEKEKLQILMSINLNNAKHMPYGFTVSSQFRDVKGHMVLDFMDNIPYSSDTKVSFESSQQNFRFLVRGSDLKYLTSIRLYCLLETSAGLEADLACNLWSTCPEEPLAIAKFRGVVSSASEDPDLHFPRPILLKSGVPYTLTISYYHKTPLRSKIFKNAINQVVWEFPHSDFKMYKSGNVFSHHDIVNLHFITSVFYDQLLTAQSTLGRYVLNQGQSLGVKYAFC</sequence>
<dbReference type="PROSITE" id="PS50097">
    <property type="entry name" value="BTB"/>
    <property type="match status" value="1"/>
</dbReference>
<evidence type="ECO:0000313" key="2">
    <source>
        <dbReference type="EMBL" id="CAB3382686.1"/>
    </source>
</evidence>
<keyword evidence="3" id="KW-1185">Reference proteome</keyword>
<dbReference type="Gene3D" id="1.25.40.420">
    <property type="match status" value="1"/>
</dbReference>
<dbReference type="SUPFAM" id="SSF54695">
    <property type="entry name" value="POZ domain"/>
    <property type="match status" value="1"/>
</dbReference>
<organism evidence="2 3">
    <name type="scientific">Cloeon dipterum</name>
    <dbReference type="NCBI Taxonomy" id="197152"/>
    <lineage>
        <taxon>Eukaryota</taxon>
        <taxon>Metazoa</taxon>
        <taxon>Ecdysozoa</taxon>
        <taxon>Arthropoda</taxon>
        <taxon>Hexapoda</taxon>
        <taxon>Insecta</taxon>
        <taxon>Pterygota</taxon>
        <taxon>Palaeoptera</taxon>
        <taxon>Ephemeroptera</taxon>
        <taxon>Pisciforma</taxon>
        <taxon>Baetidae</taxon>
        <taxon>Cloeon</taxon>
    </lineage>
</organism>
<evidence type="ECO:0000259" key="1">
    <source>
        <dbReference type="PROSITE" id="PS50097"/>
    </source>
</evidence>
<dbReference type="Pfam" id="PF07707">
    <property type="entry name" value="BACK"/>
    <property type="match status" value="1"/>
</dbReference>
<dbReference type="InterPro" id="IPR011705">
    <property type="entry name" value="BACK"/>
</dbReference>
<dbReference type="InterPro" id="IPR000210">
    <property type="entry name" value="BTB/POZ_dom"/>
</dbReference>
<comment type="caution">
    <text evidence="2">The sequence shown here is derived from an EMBL/GenBank/DDBJ whole genome shotgun (WGS) entry which is preliminary data.</text>
</comment>
<dbReference type="Proteomes" id="UP000494165">
    <property type="component" value="Unassembled WGS sequence"/>
</dbReference>
<dbReference type="OrthoDB" id="45365at2759"/>
<dbReference type="PANTHER" id="PTHR45774:SF3">
    <property type="entry name" value="BTB (POZ) DOMAIN-CONTAINING 2B-RELATED"/>
    <property type="match status" value="1"/>
</dbReference>
<accession>A0A8S1DQY7</accession>
<dbReference type="Gene3D" id="3.30.710.10">
    <property type="entry name" value="Potassium Channel Kv1.1, Chain A"/>
    <property type="match status" value="1"/>
</dbReference>
<proteinExistence type="predicted"/>
<evidence type="ECO:0000313" key="3">
    <source>
        <dbReference type="Proteomes" id="UP000494165"/>
    </source>
</evidence>
<dbReference type="SMART" id="SM00225">
    <property type="entry name" value="BTB"/>
    <property type="match status" value="1"/>
</dbReference>
<dbReference type="CDD" id="cd18186">
    <property type="entry name" value="BTB_POZ_ZBTB_KLHL-like"/>
    <property type="match status" value="1"/>
</dbReference>